<dbReference type="EMBL" id="ARYJ01000014">
    <property type="protein sequence ID" value="KCZ86425.1"/>
    <property type="molecule type" value="Genomic_DNA"/>
</dbReference>
<dbReference type="eggNOG" id="COG0494">
    <property type="taxonomic scope" value="Bacteria"/>
</dbReference>
<gene>
    <name evidence="9" type="ORF">HJA_15674</name>
</gene>
<evidence type="ECO:0000256" key="4">
    <source>
        <dbReference type="ARBA" id="ARBA00016377"/>
    </source>
</evidence>
<dbReference type="STRING" id="1280952.HJA_15674"/>
<comment type="similarity">
    <text evidence="3">Belongs to the Nudix hydrolase family. NudK subfamily.</text>
</comment>
<dbReference type="GO" id="GO:0019693">
    <property type="term" value="P:ribose phosphate metabolic process"/>
    <property type="evidence" value="ECO:0007669"/>
    <property type="project" value="TreeGrafter"/>
</dbReference>
<evidence type="ECO:0000256" key="3">
    <source>
        <dbReference type="ARBA" id="ARBA00007275"/>
    </source>
</evidence>
<evidence type="ECO:0000256" key="6">
    <source>
        <dbReference type="ARBA" id="ARBA00032162"/>
    </source>
</evidence>
<name>A0A059F7C6_9PROT</name>
<evidence type="ECO:0000256" key="5">
    <source>
        <dbReference type="ARBA" id="ARBA00022801"/>
    </source>
</evidence>
<sequence length="189" mass="21423">MKPWTILSSKQVMRDRFMGLRTDRCIRDDGHIVEAYHVTELTDWVTVIPLTDTGNVVLVREYRHAGGVFTLGLPGGVSDPGETDWPSVGARELQEETGYTAQVMHHVGTCYPNPATQNNRLHYYLALGCKPTSTQSLDPNEEIEVLEMPYTEFLDYGSLEVQHALHAAALFYAERFLMHHPELRPPEEI</sequence>
<dbReference type="PATRIC" id="fig|1280952.3.peg.3136"/>
<accession>A0A059F7C6</accession>
<evidence type="ECO:0000256" key="2">
    <source>
        <dbReference type="ARBA" id="ARBA00001946"/>
    </source>
</evidence>
<dbReference type="InterPro" id="IPR015797">
    <property type="entry name" value="NUDIX_hydrolase-like_dom_sf"/>
</dbReference>
<dbReference type="GO" id="GO:0006753">
    <property type="term" value="P:nucleoside phosphate metabolic process"/>
    <property type="evidence" value="ECO:0007669"/>
    <property type="project" value="TreeGrafter"/>
</dbReference>
<organism evidence="9 10">
    <name type="scientific">Hyphomonas jannaschiana VP2</name>
    <dbReference type="NCBI Taxonomy" id="1280952"/>
    <lineage>
        <taxon>Bacteria</taxon>
        <taxon>Pseudomonadati</taxon>
        <taxon>Pseudomonadota</taxon>
        <taxon>Alphaproteobacteria</taxon>
        <taxon>Hyphomonadales</taxon>
        <taxon>Hyphomonadaceae</taxon>
        <taxon>Hyphomonas</taxon>
    </lineage>
</organism>
<dbReference type="Proteomes" id="UP000024816">
    <property type="component" value="Unassembled WGS sequence"/>
</dbReference>
<dbReference type="CDD" id="cd03424">
    <property type="entry name" value="NUDIX_ADPRase_Nudt5_UGPPase_Nudt14"/>
    <property type="match status" value="1"/>
</dbReference>
<evidence type="ECO:0000256" key="1">
    <source>
        <dbReference type="ARBA" id="ARBA00000847"/>
    </source>
</evidence>
<dbReference type="InterPro" id="IPR000086">
    <property type="entry name" value="NUDIX_hydrolase_dom"/>
</dbReference>
<dbReference type="PANTHER" id="PTHR11839:SF18">
    <property type="entry name" value="NUDIX HYDROLASE DOMAIN-CONTAINING PROTEIN"/>
    <property type="match status" value="1"/>
</dbReference>
<protein>
    <recommendedName>
        <fullName evidence="4">GDP-mannose pyrophosphatase</fullName>
    </recommendedName>
    <alternativeName>
        <fullName evidence="6">GDP-mannose hydrolase</fullName>
    </alternativeName>
    <alternativeName>
        <fullName evidence="7">GDPMK</fullName>
    </alternativeName>
</protein>
<reference evidence="9 10" key="1">
    <citation type="journal article" date="2014" name="Antonie Van Leeuwenhoek">
        <title>Hyphomonas beringensis sp. nov. and Hyphomonas chukchiensis sp. nov., isolated from surface seawater of the Bering Sea and Chukchi Sea.</title>
        <authorList>
            <person name="Li C."/>
            <person name="Lai Q."/>
            <person name="Li G."/>
            <person name="Dong C."/>
            <person name="Wang J."/>
            <person name="Liao Y."/>
            <person name="Shao Z."/>
        </authorList>
    </citation>
    <scope>NUCLEOTIDE SEQUENCE [LARGE SCALE GENOMIC DNA]</scope>
    <source>
        <strain evidence="9 10">VP2</strain>
    </source>
</reference>
<dbReference type="Gene3D" id="3.90.79.10">
    <property type="entry name" value="Nucleoside Triphosphate Pyrophosphohydrolase"/>
    <property type="match status" value="1"/>
</dbReference>
<comment type="cofactor">
    <cofactor evidence="2">
        <name>Mg(2+)</name>
        <dbReference type="ChEBI" id="CHEBI:18420"/>
    </cofactor>
</comment>
<evidence type="ECO:0000259" key="8">
    <source>
        <dbReference type="PROSITE" id="PS51462"/>
    </source>
</evidence>
<comment type="catalytic activity">
    <reaction evidence="1">
        <text>GDP-alpha-D-mannose + H2O = alpha-D-mannose 1-phosphate + GMP + 2 H(+)</text>
        <dbReference type="Rhea" id="RHEA:27978"/>
        <dbReference type="ChEBI" id="CHEBI:15377"/>
        <dbReference type="ChEBI" id="CHEBI:15378"/>
        <dbReference type="ChEBI" id="CHEBI:57527"/>
        <dbReference type="ChEBI" id="CHEBI:58115"/>
        <dbReference type="ChEBI" id="CHEBI:58409"/>
    </reaction>
</comment>
<keyword evidence="5 9" id="KW-0378">Hydrolase</keyword>
<dbReference type="Pfam" id="PF00293">
    <property type="entry name" value="NUDIX"/>
    <property type="match status" value="1"/>
</dbReference>
<keyword evidence="10" id="KW-1185">Reference proteome</keyword>
<evidence type="ECO:0000313" key="10">
    <source>
        <dbReference type="Proteomes" id="UP000024816"/>
    </source>
</evidence>
<dbReference type="OrthoDB" id="177518at2"/>
<evidence type="ECO:0000313" key="9">
    <source>
        <dbReference type="EMBL" id="KCZ86425.1"/>
    </source>
</evidence>
<dbReference type="PROSITE" id="PS51462">
    <property type="entry name" value="NUDIX"/>
    <property type="match status" value="1"/>
</dbReference>
<dbReference type="PANTHER" id="PTHR11839">
    <property type="entry name" value="UDP/ADP-SUGAR PYROPHOSPHATASE"/>
    <property type="match status" value="1"/>
</dbReference>
<dbReference type="AlphaFoldDB" id="A0A059F7C6"/>
<dbReference type="RefSeq" id="WP_051597782.1">
    <property type="nucleotide sequence ID" value="NZ_ARYJ01000014.1"/>
</dbReference>
<evidence type="ECO:0000256" key="7">
    <source>
        <dbReference type="ARBA" id="ARBA00032272"/>
    </source>
</evidence>
<feature type="domain" description="Nudix hydrolase" evidence="8">
    <location>
        <begin position="40"/>
        <end position="178"/>
    </location>
</feature>
<dbReference type="SUPFAM" id="SSF55811">
    <property type="entry name" value="Nudix"/>
    <property type="match status" value="1"/>
</dbReference>
<proteinExistence type="inferred from homology"/>
<comment type="caution">
    <text evidence="9">The sequence shown here is derived from an EMBL/GenBank/DDBJ whole genome shotgun (WGS) entry which is preliminary data.</text>
</comment>
<dbReference type="GO" id="GO:0016787">
    <property type="term" value="F:hydrolase activity"/>
    <property type="evidence" value="ECO:0007669"/>
    <property type="project" value="UniProtKB-KW"/>
</dbReference>